<protein>
    <submittedName>
        <fullName evidence="1">Variant-specific surface protein</fullName>
    </submittedName>
</protein>
<evidence type="ECO:0000313" key="1">
    <source>
        <dbReference type="EMBL" id="ESU39958.1"/>
    </source>
</evidence>
<accession>V6TLT4</accession>
<dbReference type="Proteomes" id="UP000018040">
    <property type="component" value="Unassembled WGS sequence"/>
</dbReference>
<reference evidence="1 2" key="2">
    <citation type="journal article" date="2013" name="Genome Biol. Evol.">
        <title>Genome sequencing of Giardia lamblia genotypes A2 and B isolates (DH and GS) and comparative analysis with the genomes of genotypes A1 and E (WB and Pig).</title>
        <authorList>
            <person name="Adam R.D."/>
            <person name="Dahlstrom E.W."/>
            <person name="Martens C.A."/>
            <person name="Bruno D.P."/>
            <person name="Barbian K.D."/>
            <person name="Ricklefs S.M."/>
            <person name="Hernandez M.M."/>
            <person name="Narla N.P."/>
            <person name="Patel R.B."/>
            <person name="Porcella S.F."/>
            <person name="Nash T.E."/>
        </authorList>
    </citation>
    <scope>NUCLEOTIDE SEQUENCE [LARGE SCALE GENOMIC DNA]</scope>
    <source>
        <strain evidence="1 2">GS</strain>
    </source>
</reference>
<dbReference type="AlphaFoldDB" id="V6TLT4"/>
<reference evidence="2" key="1">
    <citation type="submission" date="2012-02" db="EMBL/GenBank/DDBJ databases">
        <title>Genome sequencing of Giardia lamblia Genotypes A2 and B isolates (DH and GS) and comparative analysis with the genomes of Genotypes A1 and E (WB and Pig).</title>
        <authorList>
            <person name="Adam R."/>
            <person name="Dahlstrom E."/>
            <person name="Martens C."/>
            <person name="Bruno D."/>
            <person name="Barbian K."/>
            <person name="Porcella S.F."/>
            <person name="Nash T."/>
        </authorList>
    </citation>
    <scope>NUCLEOTIDE SEQUENCE</scope>
    <source>
        <strain evidence="2">GS</strain>
    </source>
</reference>
<sequence>VLLAIYLAVGALAIECKTSSNCENNQCDTVGGTEICMQCTAGNVPINGVCTAHTNSAEISAAGCKESESIDVSGTSTKCGQCTSANYFLYKGGCYLAGSGTGGKLCTSATDGVCKTPADGYFVPPGATKTDQSVISCSEGTEITVNSKKYKALLTAKCAQLQSLIQKTLPSPLYVQPVRKDTSGPVVLHATIKQTAPRA</sequence>
<feature type="non-terminal residue" evidence="1">
    <location>
        <position position="1"/>
    </location>
</feature>
<gene>
    <name evidence="1" type="ORF">GSB_155531</name>
</gene>
<dbReference type="EMBL" id="AHHH01000388">
    <property type="protein sequence ID" value="ESU39958.1"/>
    <property type="molecule type" value="Genomic_DNA"/>
</dbReference>
<comment type="caution">
    <text evidence="1">The sequence shown here is derived from an EMBL/GenBank/DDBJ whole genome shotgun (WGS) entry which is preliminary data.</text>
</comment>
<name>V6TLT4_GIAIN</name>
<proteinExistence type="predicted"/>
<dbReference type="VEuPathDB" id="GiardiaDB:GL50581_1791"/>
<evidence type="ECO:0000313" key="2">
    <source>
        <dbReference type="Proteomes" id="UP000018040"/>
    </source>
</evidence>
<organism evidence="1 2">
    <name type="scientific">Giardia intestinalis</name>
    <name type="common">Giardia lamblia</name>
    <dbReference type="NCBI Taxonomy" id="5741"/>
    <lineage>
        <taxon>Eukaryota</taxon>
        <taxon>Metamonada</taxon>
        <taxon>Diplomonadida</taxon>
        <taxon>Hexamitidae</taxon>
        <taxon>Giardiinae</taxon>
        <taxon>Giardia</taxon>
    </lineage>
</organism>
<dbReference type="OrthoDB" id="10554537at2759"/>